<feature type="transmembrane region" description="Helical" evidence="6">
    <location>
        <begin position="171"/>
        <end position="191"/>
    </location>
</feature>
<keyword evidence="4 6" id="KW-1133">Transmembrane helix</keyword>
<keyword evidence="3 6" id="KW-0812">Transmembrane</keyword>
<dbReference type="Pfam" id="PF00482">
    <property type="entry name" value="T2SSF"/>
    <property type="match status" value="1"/>
</dbReference>
<dbReference type="InterPro" id="IPR042094">
    <property type="entry name" value="T2SS_GspF_sf"/>
</dbReference>
<evidence type="ECO:0000256" key="3">
    <source>
        <dbReference type="ARBA" id="ARBA00022692"/>
    </source>
</evidence>
<feature type="domain" description="Type II secretion system protein GspF" evidence="7">
    <location>
        <begin position="36"/>
        <end position="157"/>
    </location>
</feature>
<keyword evidence="2" id="KW-1003">Cell membrane</keyword>
<evidence type="ECO:0000256" key="5">
    <source>
        <dbReference type="ARBA" id="ARBA00023136"/>
    </source>
</evidence>
<protein>
    <submittedName>
        <fullName evidence="8">Type II secretion system F family protein</fullName>
    </submittedName>
</protein>
<organism evidence="8">
    <name type="scientific">Leifsonia sp. NPDC080035</name>
    <dbReference type="NCBI Taxonomy" id="3143936"/>
    <lineage>
        <taxon>Bacteria</taxon>
        <taxon>Bacillati</taxon>
        <taxon>Actinomycetota</taxon>
        <taxon>Actinomycetes</taxon>
        <taxon>Micrococcales</taxon>
        <taxon>Microbacteriaceae</taxon>
        <taxon>Leifsonia</taxon>
    </lineage>
</organism>
<keyword evidence="5 6" id="KW-0472">Membrane</keyword>
<name>A0AAU7G714_9MICO</name>
<comment type="subcellular location">
    <subcellularLocation>
        <location evidence="1">Cell membrane</location>
        <topology evidence="1">Multi-pass membrane protein</topology>
    </subcellularLocation>
</comment>
<feature type="transmembrane region" description="Helical" evidence="6">
    <location>
        <begin position="292"/>
        <end position="317"/>
    </location>
</feature>
<dbReference type="EMBL" id="CP157390">
    <property type="protein sequence ID" value="XBM46751.1"/>
    <property type="molecule type" value="Genomic_DNA"/>
</dbReference>
<dbReference type="Gene3D" id="1.20.81.30">
    <property type="entry name" value="Type II secretion system (T2SS), domain F"/>
    <property type="match status" value="1"/>
</dbReference>
<evidence type="ECO:0000256" key="4">
    <source>
        <dbReference type="ARBA" id="ARBA00022989"/>
    </source>
</evidence>
<evidence type="ECO:0000256" key="6">
    <source>
        <dbReference type="SAM" id="Phobius"/>
    </source>
</evidence>
<dbReference type="PANTHER" id="PTHR35007">
    <property type="entry name" value="INTEGRAL MEMBRANE PROTEIN-RELATED"/>
    <property type="match status" value="1"/>
</dbReference>
<gene>
    <name evidence="8" type="ORF">AAME72_11700</name>
</gene>
<dbReference type="AlphaFoldDB" id="A0AAU7G714"/>
<accession>A0AAU7G714</accession>
<proteinExistence type="predicted"/>
<evidence type="ECO:0000256" key="2">
    <source>
        <dbReference type="ARBA" id="ARBA00022475"/>
    </source>
</evidence>
<dbReference type="RefSeq" id="WP_348786732.1">
    <property type="nucleotide sequence ID" value="NZ_CP157390.1"/>
</dbReference>
<evidence type="ECO:0000259" key="7">
    <source>
        <dbReference type="Pfam" id="PF00482"/>
    </source>
</evidence>
<dbReference type="InterPro" id="IPR018076">
    <property type="entry name" value="T2SS_GspF_dom"/>
</dbReference>
<evidence type="ECO:0000256" key="1">
    <source>
        <dbReference type="ARBA" id="ARBA00004651"/>
    </source>
</evidence>
<reference evidence="8" key="1">
    <citation type="submission" date="2024-05" db="EMBL/GenBank/DDBJ databases">
        <title>The Natural Products Discovery Center: Release of the First 8490 Sequenced Strains for Exploring Actinobacteria Biosynthetic Diversity.</title>
        <authorList>
            <person name="Kalkreuter E."/>
            <person name="Kautsar S.A."/>
            <person name="Yang D."/>
            <person name="Bader C.D."/>
            <person name="Teijaro C.N."/>
            <person name="Fluegel L."/>
            <person name="Davis C.M."/>
            <person name="Simpson J.R."/>
            <person name="Lauterbach L."/>
            <person name="Steele A.D."/>
            <person name="Gui C."/>
            <person name="Meng S."/>
            <person name="Li G."/>
            <person name="Viehrig K."/>
            <person name="Ye F."/>
            <person name="Su P."/>
            <person name="Kiefer A.F."/>
            <person name="Nichols A."/>
            <person name="Cepeda A.J."/>
            <person name="Yan W."/>
            <person name="Fan B."/>
            <person name="Jiang Y."/>
            <person name="Adhikari A."/>
            <person name="Zheng C.-J."/>
            <person name="Schuster L."/>
            <person name="Cowan T.M."/>
            <person name="Smanski M.J."/>
            <person name="Chevrette M.G."/>
            <person name="de Carvalho L.P.S."/>
            <person name="Shen B."/>
        </authorList>
    </citation>
    <scope>NUCLEOTIDE SEQUENCE</scope>
    <source>
        <strain evidence="8">NPDC080035</strain>
    </source>
</reference>
<feature type="transmembrane region" description="Helical" evidence="6">
    <location>
        <begin position="144"/>
        <end position="165"/>
    </location>
</feature>
<sequence>MAEHGRRPPARTGTGVRRRARAARAVDADELAETVEALAVLLDAGVSPVSAWAYVGEESGHLQLRRAAADIAGGIVAGDALAAAAARAADDGLRVLAAAWTVAEEAGAALAPALRGVAEALRDRAETARDIDASLSGPRSTARLTGWMPVVGLLMAVGMGIDVVGTLFGSAVGWTLVVGGASLMVAGRFWTRRMVSRAIARGAGAVAGTDHELMAIALAGGGSVADARALVDRALVRTGLRTSDPASLERVLRISERAGAPAVELLLASARQERRSARASGRAAASALAVRLLLPLGVCVLPAFLLLGVAPVVLGLLSSTVGGLG</sequence>
<dbReference type="GO" id="GO:0005886">
    <property type="term" value="C:plasma membrane"/>
    <property type="evidence" value="ECO:0007669"/>
    <property type="project" value="UniProtKB-SubCell"/>
</dbReference>
<dbReference type="PANTHER" id="PTHR35007:SF4">
    <property type="entry name" value="CONSERVED TRANSMEMBRANE PROTEIN-RELATED"/>
    <property type="match status" value="1"/>
</dbReference>
<evidence type="ECO:0000313" key="8">
    <source>
        <dbReference type="EMBL" id="XBM46751.1"/>
    </source>
</evidence>